<feature type="domain" description="ABC transmembrane type-1" evidence="10">
    <location>
        <begin position="17"/>
        <end position="217"/>
    </location>
</feature>
<dbReference type="NCBIfam" id="TIGR01726">
    <property type="entry name" value="HEQRo_perm_3TM"/>
    <property type="match status" value="1"/>
</dbReference>
<keyword evidence="8 9" id="KW-0472">Membrane</keyword>
<feature type="transmembrane region" description="Helical" evidence="9">
    <location>
        <begin position="6"/>
        <end position="39"/>
    </location>
</feature>
<evidence type="ECO:0000256" key="2">
    <source>
        <dbReference type="ARBA" id="ARBA00010072"/>
    </source>
</evidence>
<dbReference type="SUPFAM" id="SSF161098">
    <property type="entry name" value="MetI-like"/>
    <property type="match status" value="1"/>
</dbReference>
<evidence type="ECO:0000256" key="7">
    <source>
        <dbReference type="ARBA" id="ARBA00022989"/>
    </source>
</evidence>
<dbReference type="AlphaFoldDB" id="A0A6P2IAK5"/>
<dbReference type="PROSITE" id="PS50928">
    <property type="entry name" value="ABC_TM1"/>
    <property type="match status" value="1"/>
</dbReference>
<evidence type="ECO:0000313" key="12">
    <source>
        <dbReference type="Proteomes" id="UP000494261"/>
    </source>
</evidence>
<evidence type="ECO:0000256" key="5">
    <source>
        <dbReference type="ARBA" id="ARBA00022519"/>
    </source>
</evidence>
<keyword evidence="6 9" id="KW-0812">Transmembrane</keyword>
<feature type="transmembrane region" description="Helical" evidence="9">
    <location>
        <begin position="95"/>
        <end position="114"/>
    </location>
</feature>
<dbReference type="PANTHER" id="PTHR30133">
    <property type="entry name" value="CATIONIC AMINO ACID TRANSPORTER, MEMBRANE COMPONENT"/>
    <property type="match status" value="1"/>
</dbReference>
<sequence>MNLQQYWGWFSQLVSGAVVTIEMTVVTAPTGFLLGLVVALGKESRFLVSRWAAEAVTTVFRGMPELLTLILIYYGAQMLLDATGDSVPILSGIQIPPFAAGAFALTLVAAAYSSENFLAAIRALEKGQLEAAKSFGLHPVTIFFRISLPQILRTALPSLGNNCLNILKDTSLVSIIALEDLMRQSYLASGNTKQPIVFFFSACLLYLAMAWCLVILFSSLERHFSRGSVRHV</sequence>
<dbReference type="PANTHER" id="PTHR30133:SF2">
    <property type="entry name" value="ARGININE ABC TRANSPORTER PERMEASE PROTEIN ARTQ"/>
    <property type="match status" value="1"/>
</dbReference>
<comment type="subcellular location">
    <subcellularLocation>
        <location evidence="1">Cell inner membrane</location>
        <topology evidence="1">Multi-pass membrane protein</topology>
    </subcellularLocation>
    <subcellularLocation>
        <location evidence="9">Cell membrane</location>
        <topology evidence="9">Multi-pass membrane protein</topology>
    </subcellularLocation>
</comment>
<keyword evidence="4" id="KW-1003">Cell membrane</keyword>
<name>A0A6P2IAK5_9BURK</name>
<dbReference type="Pfam" id="PF00528">
    <property type="entry name" value="BPD_transp_1"/>
    <property type="match status" value="1"/>
</dbReference>
<dbReference type="CDD" id="cd06261">
    <property type="entry name" value="TM_PBP2"/>
    <property type="match status" value="1"/>
</dbReference>
<evidence type="ECO:0000256" key="1">
    <source>
        <dbReference type="ARBA" id="ARBA00004429"/>
    </source>
</evidence>
<evidence type="ECO:0000313" key="11">
    <source>
        <dbReference type="EMBL" id="VWB26548.1"/>
    </source>
</evidence>
<reference evidence="11 12" key="1">
    <citation type="submission" date="2019-09" db="EMBL/GenBank/DDBJ databases">
        <authorList>
            <person name="Depoorter E."/>
        </authorList>
    </citation>
    <scope>NUCLEOTIDE SEQUENCE [LARGE SCALE GENOMIC DNA]</scope>
    <source>
        <strain evidence="11">LMG 13014</strain>
    </source>
</reference>
<protein>
    <submittedName>
        <fullName evidence="11">Amino acid ABC transporter permease</fullName>
    </submittedName>
</protein>
<evidence type="ECO:0000256" key="9">
    <source>
        <dbReference type="RuleBase" id="RU363032"/>
    </source>
</evidence>
<keyword evidence="7 9" id="KW-1133">Transmembrane helix</keyword>
<keyword evidence="3 9" id="KW-0813">Transport</keyword>
<comment type="similarity">
    <text evidence="2">Belongs to the binding-protein-dependent transport system permease family. HisMQ subfamily.</text>
</comment>
<accession>A0A6P2IAK5</accession>
<gene>
    <name evidence="11" type="ORF">BLA13014_00975</name>
</gene>
<evidence type="ECO:0000256" key="4">
    <source>
        <dbReference type="ARBA" id="ARBA00022475"/>
    </source>
</evidence>
<evidence type="ECO:0000256" key="3">
    <source>
        <dbReference type="ARBA" id="ARBA00022448"/>
    </source>
</evidence>
<dbReference type="InterPro" id="IPR051613">
    <property type="entry name" value="ABC_transp_permease_HisMQ"/>
</dbReference>
<dbReference type="EMBL" id="CABVQC010000004">
    <property type="protein sequence ID" value="VWB26548.1"/>
    <property type="molecule type" value="Genomic_DNA"/>
</dbReference>
<dbReference type="Gene3D" id="1.10.3720.10">
    <property type="entry name" value="MetI-like"/>
    <property type="match status" value="1"/>
</dbReference>
<organism evidence="11 12">
    <name type="scientific">Burkholderia aenigmatica</name>
    <dbReference type="NCBI Taxonomy" id="2015348"/>
    <lineage>
        <taxon>Bacteria</taxon>
        <taxon>Pseudomonadati</taxon>
        <taxon>Pseudomonadota</taxon>
        <taxon>Betaproteobacteria</taxon>
        <taxon>Burkholderiales</taxon>
        <taxon>Burkholderiaceae</taxon>
        <taxon>Burkholderia</taxon>
        <taxon>Burkholderia cepacia complex</taxon>
    </lineage>
</organism>
<evidence type="ECO:0000259" key="10">
    <source>
        <dbReference type="PROSITE" id="PS50928"/>
    </source>
</evidence>
<keyword evidence="5" id="KW-0997">Cell inner membrane</keyword>
<feature type="transmembrane region" description="Helical" evidence="9">
    <location>
        <begin position="196"/>
        <end position="220"/>
    </location>
</feature>
<feature type="transmembrane region" description="Helical" evidence="9">
    <location>
        <begin position="51"/>
        <end position="75"/>
    </location>
</feature>
<dbReference type="Proteomes" id="UP000494261">
    <property type="component" value="Unassembled WGS sequence"/>
</dbReference>
<dbReference type="InterPro" id="IPR010065">
    <property type="entry name" value="AA_ABC_transptr_permease_3TM"/>
</dbReference>
<dbReference type="GO" id="GO:0022857">
    <property type="term" value="F:transmembrane transporter activity"/>
    <property type="evidence" value="ECO:0007669"/>
    <property type="project" value="InterPro"/>
</dbReference>
<proteinExistence type="inferred from homology"/>
<evidence type="ECO:0000256" key="6">
    <source>
        <dbReference type="ARBA" id="ARBA00022692"/>
    </source>
</evidence>
<dbReference type="InterPro" id="IPR035906">
    <property type="entry name" value="MetI-like_sf"/>
</dbReference>
<evidence type="ECO:0000256" key="8">
    <source>
        <dbReference type="ARBA" id="ARBA00023136"/>
    </source>
</evidence>
<dbReference type="InterPro" id="IPR000515">
    <property type="entry name" value="MetI-like"/>
</dbReference>
<dbReference type="GO" id="GO:0043190">
    <property type="term" value="C:ATP-binding cassette (ABC) transporter complex"/>
    <property type="evidence" value="ECO:0007669"/>
    <property type="project" value="InterPro"/>
</dbReference>
<dbReference type="RefSeq" id="WP_175021475.1">
    <property type="nucleotide sequence ID" value="NZ_CABVQC010000004.1"/>
</dbReference>